<dbReference type="EMBL" id="UGYO01000001">
    <property type="protein sequence ID" value="SUI69268.1"/>
    <property type="molecule type" value="Genomic_DNA"/>
</dbReference>
<dbReference type="Proteomes" id="UP000254069">
    <property type="component" value="Unassembled WGS sequence"/>
</dbReference>
<protein>
    <recommendedName>
        <fullName evidence="4">Transmembrane protein</fullName>
    </recommendedName>
</protein>
<name>A0A379ZVY9_9GAMM</name>
<reference evidence="2 3" key="1">
    <citation type="submission" date="2018-06" db="EMBL/GenBank/DDBJ databases">
        <authorList>
            <consortium name="Pathogen Informatics"/>
            <person name="Doyle S."/>
        </authorList>
    </citation>
    <scope>NUCLEOTIDE SEQUENCE [LARGE SCALE GENOMIC DNA]</scope>
    <source>
        <strain evidence="2 3">NCTC10738</strain>
    </source>
</reference>
<gene>
    <name evidence="2" type="ORF">NCTC10738_02057</name>
</gene>
<dbReference type="RefSeq" id="WP_147289682.1">
    <property type="nucleotide sequence ID" value="NZ_JADZHC010000085.1"/>
</dbReference>
<keyword evidence="1" id="KW-1133">Transmembrane helix</keyword>
<feature type="transmembrane region" description="Helical" evidence="1">
    <location>
        <begin position="23"/>
        <end position="43"/>
    </location>
</feature>
<keyword evidence="3" id="KW-1185">Reference proteome</keyword>
<dbReference type="AlphaFoldDB" id="A0A379ZVY9"/>
<proteinExistence type="predicted"/>
<keyword evidence="1" id="KW-0472">Membrane</keyword>
<keyword evidence="1" id="KW-0812">Transmembrane</keyword>
<sequence length="182" mass="20680">MESEKGSAYLGNNANCMPKLKKLLPITIPLTLLLSSIIINLLYDYHEVQDIDGMYQMIKEVEGPDKQVKRITFSLYIDIDSESFWGLLQLSDNKEKTDGKILFSGKVSRLVLHDNAVQVEQVKVYPVSADSLEVLFANPALSLLKLLLATDYKVVWHYTLVDQIFCFSNETDTSLRCMKKVI</sequence>
<evidence type="ECO:0000313" key="3">
    <source>
        <dbReference type="Proteomes" id="UP000254069"/>
    </source>
</evidence>
<evidence type="ECO:0008006" key="4">
    <source>
        <dbReference type="Google" id="ProtNLM"/>
    </source>
</evidence>
<evidence type="ECO:0000256" key="1">
    <source>
        <dbReference type="SAM" id="Phobius"/>
    </source>
</evidence>
<accession>A0A379ZVY9</accession>
<organism evidence="2 3">
    <name type="scientific">Shewanella algae</name>
    <dbReference type="NCBI Taxonomy" id="38313"/>
    <lineage>
        <taxon>Bacteria</taxon>
        <taxon>Pseudomonadati</taxon>
        <taxon>Pseudomonadota</taxon>
        <taxon>Gammaproteobacteria</taxon>
        <taxon>Alteromonadales</taxon>
        <taxon>Shewanellaceae</taxon>
        <taxon>Shewanella</taxon>
    </lineage>
</organism>
<evidence type="ECO:0000313" key="2">
    <source>
        <dbReference type="EMBL" id="SUI69268.1"/>
    </source>
</evidence>